<sequence>MGGYLKMDDQRNDQSSSSTKVERKVIEKNRRNQMKNLYSMLNSLLPNQTSQEALPLPDQIDEAVNYIKTLERKLQEFKEKKQNLMGSSRKRPLRSYSDQTKMASSSSITPQIEIHETGSTLEILLTSGLDNQFMFYEVIRILHEESAEVVSANFSVVGNKILHVVRAELGDAKFSSFGAPKISKRLNQFVHGSISEGELDPELQQFPQFWDFEIHPESWQF</sequence>
<evidence type="ECO:0000256" key="2">
    <source>
        <dbReference type="ARBA" id="ARBA00023015"/>
    </source>
</evidence>
<dbReference type="AlphaFoldDB" id="A0AAD9UAV0"/>
<dbReference type="Pfam" id="PF00010">
    <property type="entry name" value="HLH"/>
    <property type="match status" value="1"/>
</dbReference>
<keyword evidence="2" id="KW-0805">Transcription regulation</keyword>
<dbReference type="InterPro" id="IPR011598">
    <property type="entry name" value="bHLH_dom"/>
</dbReference>
<dbReference type="PANTHER" id="PTHR13935">
    <property type="entry name" value="ACHAETE-SCUTE TRANSCRIPTION FACTOR-RELATED"/>
    <property type="match status" value="1"/>
</dbReference>
<dbReference type="SMART" id="SM00353">
    <property type="entry name" value="HLH"/>
    <property type="match status" value="1"/>
</dbReference>
<feature type="region of interest" description="Disordered" evidence="5">
    <location>
        <begin position="82"/>
        <end position="108"/>
    </location>
</feature>
<dbReference type="GO" id="GO:0000981">
    <property type="term" value="F:DNA-binding transcription factor activity, RNA polymerase II-specific"/>
    <property type="evidence" value="ECO:0007669"/>
    <property type="project" value="TreeGrafter"/>
</dbReference>
<dbReference type="PANTHER" id="PTHR13935:SF63">
    <property type="entry name" value="BHLH DOMAIN-CONTAINING PROTEIN"/>
    <property type="match status" value="1"/>
</dbReference>
<feature type="region of interest" description="Disordered" evidence="5">
    <location>
        <begin position="1"/>
        <end position="25"/>
    </location>
</feature>
<keyword evidence="4" id="KW-0539">Nucleus</keyword>
<evidence type="ECO:0000256" key="1">
    <source>
        <dbReference type="ARBA" id="ARBA00004123"/>
    </source>
</evidence>
<evidence type="ECO:0000256" key="3">
    <source>
        <dbReference type="ARBA" id="ARBA00023163"/>
    </source>
</evidence>
<dbReference type="GO" id="GO:0000977">
    <property type="term" value="F:RNA polymerase II transcription regulatory region sequence-specific DNA binding"/>
    <property type="evidence" value="ECO:0007669"/>
    <property type="project" value="TreeGrafter"/>
</dbReference>
<name>A0AAD9UAV0_9ROSI</name>
<feature type="compositionally biased region" description="Polar residues" evidence="5">
    <location>
        <begin position="96"/>
        <end position="108"/>
    </location>
</feature>
<dbReference type="InterPro" id="IPR036638">
    <property type="entry name" value="HLH_DNA-bd_sf"/>
</dbReference>
<accession>A0AAD9UAV0</accession>
<protein>
    <recommendedName>
        <fullName evidence="6">BHLH domain-containing protein</fullName>
    </recommendedName>
</protein>
<evidence type="ECO:0000313" key="8">
    <source>
        <dbReference type="Proteomes" id="UP001280121"/>
    </source>
</evidence>
<dbReference type="SUPFAM" id="SSF47459">
    <property type="entry name" value="HLH, helix-loop-helix DNA-binding domain"/>
    <property type="match status" value="1"/>
</dbReference>
<dbReference type="GO" id="GO:0090575">
    <property type="term" value="C:RNA polymerase II transcription regulator complex"/>
    <property type="evidence" value="ECO:0007669"/>
    <property type="project" value="TreeGrafter"/>
</dbReference>
<proteinExistence type="predicted"/>
<organism evidence="7 8">
    <name type="scientific">Dipteronia dyeriana</name>
    <dbReference type="NCBI Taxonomy" id="168575"/>
    <lineage>
        <taxon>Eukaryota</taxon>
        <taxon>Viridiplantae</taxon>
        <taxon>Streptophyta</taxon>
        <taxon>Embryophyta</taxon>
        <taxon>Tracheophyta</taxon>
        <taxon>Spermatophyta</taxon>
        <taxon>Magnoliopsida</taxon>
        <taxon>eudicotyledons</taxon>
        <taxon>Gunneridae</taxon>
        <taxon>Pentapetalae</taxon>
        <taxon>rosids</taxon>
        <taxon>malvids</taxon>
        <taxon>Sapindales</taxon>
        <taxon>Sapindaceae</taxon>
        <taxon>Hippocastanoideae</taxon>
        <taxon>Acereae</taxon>
        <taxon>Dipteronia</taxon>
    </lineage>
</organism>
<dbReference type="PROSITE" id="PS50888">
    <property type="entry name" value="BHLH"/>
    <property type="match status" value="1"/>
</dbReference>
<gene>
    <name evidence="7" type="ORF">Ddye_018620</name>
</gene>
<dbReference type="Proteomes" id="UP001280121">
    <property type="component" value="Unassembled WGS sequence"/>
</dbReference>
<comment type="caution">
    <text evidence="7">The sequence shown here is derived from an EMBL/GenBank/DDBJ whole genome shotgun (WGS) entry which is preliminary data.</text>
</comment>
<evidence type="ECO:0000259" key="6">
    <source>
        <dbReference type="PROSITE" id="PS50888"/>
    </source>
</evidence>
<keyword evidence="8" id="KW-1185">Reference proteome</keyword>
<keyword evidence="3" id="KW-0804">Transcription</keyword>
<evidence type="ECO:0000313" key="7">
    <source>
        <dbReference type="EMBL" id="KAK2651131.1"/>
    </source>
</evidence>
<reference evidence="7" key="1">
    <citation type="journal article" date="2023" name="Plant J.">
        <title>Genome sequences and population genomics provide insights into the demographic history, inbreeding, and mutation load of two 'living fossil' tree species of Dipteronia.</title>
        <authorList>
            <person name="Feng Y."/>
            <person name="Comes H.P."/>
            <person name="Chen J."/>
            <person name="Zhu S."/>
            <person name="Lu R."/>
            <person name="Zhang X."/>
            <person name="Li P."/>
            <person name="Qiu J."/>
            <person name="Olsen K.M."/>
            <person name="Qiu Y."/>
        </authorList>
    </citation>
    <scope>NUCLEOTIDE SEQUENCE</scope>
    <source>
        <strain evidence="7">KIB01</strain>
    </source>
</reference>
<evidence type="ECO:0000256" key="4">
    <source>
        <dbReference type="ARBA" id="ARBA00023242"/>
    </source>
</evidence>
<comment type="subcellular location">
    <subcellularLocation>
        <location evidence="1">Nucleus</location>
    </subcellularLocation>
</comment>
<dbReference type="InterPro" id="IPR015660">
    <property type="entry name" value="MASH1/Ascl1a-like"/>
</dbReference>
<evidence type="ECO:0000256" key="5">
    <source>
        <dbReference type="SAM" id="MobiDB-lite"/>
    </source>
</evidence>
<dbReference type="FunFam" id="4.10.280.10:FF:000103">
    <property type="entry name" value="Transcription factor bHLH162"/>
    <property type="match status" value="1"/>
</dbReference>
<dbReference type="GO" id="GO:0046983">
    <property type="term" value="F:protein dimerization activity"/>
    <property type="evidence" value="ECO:0007669"/>
    <property type="project" value="InterPro"/>
</dbReference>
<feature type="compositionally biased region" description="Basic and acidic residues" evidence="5">
    <location>
        <begin position="1"/>
        <end position="12"/>
    </location>
</feature>
<dbReference type="EMBL" id="JANJYI010000005">
    <property type="protein sequence ID" value="KAK2651131.1"/>
    <property type="molecule type" value="Genomic_DNA"/>
</dbReference>
<dbReference type="Gene3D" id="4.10.280.10">
    <property type="entry name" value="Helix-loop-helix DNA-binding domain"/>
    <property type="match status" value="1"/>
</dbReference>
<feature type="domain" description="BHLH" evidence="6">
    <location>
        <begin position="18"/>
        <end position="70"/>
    </location>
</feature>